<dbReference type="AlphaFoldDB" id="A0A7G9S1W9"/>
<dbReference type="InterPro" id="IPR051673">
    <property type="entry name" value="SSDNA_exonuclease_RecJ"/>
</dbReference>
<dbReference type="Proteomes" id="UP000515928">
    <property type="component" value="Chromosome"/>
</dbReference>
<evidence type="ECO:0000259" key="1">
    <source>
        <dbReference type="Pfam" id="PF01368"/>
    </source>
</evidence>
<reference evidence="3 4" key="1">
    <citation type="submission" date="2020-08" db="EMBL/GenBank/DDBJ databases">
        <title>Genome sequence of Erysipelothrix inopinata DSM 15511T.</title>
        <authorList>
            <person name="Hyun D.-W."/>
            <person name="Bae J.-W."/>
        </authorList>
    </citation>
    <scope>NUCLEOTIDE SEQUENCE [LARGE SCALE GENOMIC DNA]</scope>
    <source>
        <strain evidence="3 4">DSM 15511</strain>
    </source>
</reference>
<dbReference type="InterPro" id="IPR003156">
    <property type="entry name" value="DHHA1_dom"/>
</dbReference>
<dbReference type="Pfam" id="PF02272">
    <property type="entry name" value="DHHA1"/>
    <property type="match status" value="1"/>
</dbReference>
<dbReference type="GO" id="GO:0004527">
    <property type="term" value="F:exonuclease activity"/>
    <property type="evidence" value="ECO:0007669"/>
    <property type="project" value="UniProtKB-KW"/>
</dbReference>
<keyword evidence="4" id="KW-1185">Reference proteome</keyword>
<evidence type="ECO:0000313" key="3">
    <source>
        <dbReference type="EMBL" id="QNN61844.1"/>
    </source>
</evidence>
<proteinExistence type="predicted"/>
<evidence type="ECO:0000259" key="2">
    <source>
        <dbReference type="Pfam" id="PF02272"/>
    </source>
</evidence>
<feature type="domain" description="DHHA1" evidence="2">
    <location>
        <begin position="307"/>
        <end position="393"/>
    </location>
</feature>
<dbReference type="GO" id="GO:0003676">
    <property type="term" value="F:nucleic acid binding"/>
    <property type="evidence" value="ECO:0007669"/>
    <property type="project" value="InterPro"/>
</dbReference>
<dbReference type="KEGG" id="eio:H9L01_09445"/>
<dbReference type="PANTHER" id="PTHR30255">
    <property type="entry name" value="SINGLE-STRANDED-DNA-SPECIFIC EXONUCLEASE RECJ"/>
    <property type="match status" value="1"/>
</dbReference>
<protein>
    <submittedName>
        <fullName evidence="3">DHH family phosphoesterase</fullName>
    </submittedName>
</protein>
<name>A0A7G9S1W9_9FIRM</name>
<dbReference type="Gene3D" id="3.90.1640.30">
    <property type="match status" value="1"/>
</dbReference>
<gene>
    <name evidence="3" type="ORF">H9L01_09445</name>
</gene>
<accession>A0A7G9S1W9</accession>
<dbReference type="PANTHER" id="PTHR30255:SF2">
    <property type="entry name" value="SINGLE-STRANDED-DNA-SPECIFIC EXONUCLEASE RECJ"/>
    <property type="match status" value="1"/>
</dbReference>
<organism evidence="3 4">
    <name type="scientific">Erysipelothrix inopinata</name>
    <dbReference type="NCBI Taxonomy" id="225084"/>
    <lineage>
        <taxon>Bacteria</taxon>
        <taxon>Bacillati</taxon>
        <taxon>Bacillota</taxon>
        <taxon>Erysipelotrichia</taxon>
        <taxon>Erysipelotrichales</taxon>
        <taxon>Erysipelotrichaceae</taxon>
        <taxon>Erysipelothrix</taxon>
    </lineage>
</organism>
<sequence>MDILTQTLLESMNLTPEQWHELEHPENRLVENAAITDCIRFFDHATQLMICGDYDCDGVMSTSLAVLLARKLNLDVGFYIPNRIEEGYGVKIETIQKAYDKGYRDLLIIDNGVKAQKEIDYAYELGMNVAVIDHHIIDEPVRVGAFLHPDVCGPYEATMCATGLIYCLAETMGYADDYMAAMAATATIADVMPLWGKNREIVIKGLDALNRNQFEHFDQLVKRTRSTEYTAKLLSFQVIPKINTVGRMSDKSNVNTVVTYMTSQDHELITSYSKQLISLNEYRKKYSKQQQTLALSQVDSKQSVNIIAHENFHEGLVGIVANHIAQKTLKPTVVLAEYDTYYKGSARSMTTSLQVLFESLDPKYFDGMGGHDFAYGMTVRKEYYASFVSDIQNTFDALDEKTDTNQSIIPIDPAWITQSAIHNLKSFEPYGEGFKLPMIQLDIPADYRVTNLNGYGFKFIFDNYVLDEAVFFTQRYDRYQLNGIKSLVGSLDLESNKTVLFVEEINS</sequence>
<evidence type="ECO:0000313" key="4">
    <source>
        <dbReference type="Proteomes" id="UP000515928"/>
    </source>
</evidence>
<dbReference type="InterPro" id="IPR038763">
    <property type="entry name" value="DHH_sf"/>
</dbReference>
<dbReference type="SUPFAM" id="SSF64182">
    <property type="entry name" value="DHH phosphoesterases"/>
    <property type="match status" value="1"/>
</dbReference>
<dbReference type="InterPro" id="IPR001667">
    <property type="entry name" value="DDH_dom"/>
</dbReference>
<feature type="domain" description="DDH" evidence="1">
    <location>
        <begin position="48"/>
        <end position="177"/>
    </location>
</feature>
<dbReference type="EMBL" id="CP060715">
    <property type="protein sequence ID" value="QNN61844.1"/>
    <property type="molecule type" value="Genomic_DNA"/>
</dbReference>
<dbReference type="Pfam" id="PF01368">
    <property type="entry name" value="DHH"/>
    <property type="match status" value="1"/>
</dbReference>
<dbReference type="Gene3D" id="3.10.310.30">
    <property type="match status" value="1"/>
</dbReference>